<evidence type="ECO:0000313" key="3">
    <source>
        <dbReference type="Proteomes" id="UP000526003"/>
    </source>
</evidence>
<proteinExistence type="predicted"/>
<keyword evidence="1" id="KW-0472">Membrane</keyword>
<keyword evidence="3" id="KW-1185">Reference proteome</keyword>
<comment type="caution">
    <text evidence="2">The sequence shown here is derived from an EMBL/GenBank/DDBJ whole genome shotgun (WGS) entry which is preliminary data.</text>
</comment>
<organism evidence="2 3">
    <name type="scientific">Pseudomonas kielensis</name>
    <dbReference type="NCBI Taxonomy" id="2762577"/>
    <lineage>
        <taxon>Bacteria</taxon>
        <taxon>Pseudomonadati</taxon>
        <taxon>Pseudomonadota</taxon>
        <taxon>Gammaproteobacteria</taxon>
        <taxon>Pseudomonadales</taxon>
        <taxon>Pseudomonadaceae</taxon>
        <taxon>Pseudomonas</taxon>
    </lineage>
</organism>
<sequence>MNLFNWANRTLWLIGQPSAGFALAAFVFVWLKIGYIGLFAAVSCIVLLLVTIVYCQVLKHFHRKVSKAKQPGRAGSGLN</sequence>
<feature type="transmembrane region" description="Helical" evidence="1">
    <location>
        <begin position="12"/>
        <end position="31"/>
    </location>
</feature>
<gene>
    <name evidence="2" type="ORF">H7995_23115</name>
</gene>
<dbReference type="Proteomes" id="UP000526003">
    <property type="component" value="Unassembled WGS sequence"/>
</dbReference>
<dbReference type="EMBL" id="JACMYG010000031">
    <property type="protein sequence ID" value="MBC2692683.1"/>
    <property type="molecule type" value="Genomic_DNA"/>
</dbReference>
<keyword evidence="1" id="KW-1133">Transmembrane helix</keyword>
<protein>
    <submittedName>
        <fullName evidence="2">Uncharacterized protein</fullName>
    </submittedName>
</protein>
<name>A0A7X1GJQ6_9PSED</name>
<dbReference type="RefSeq" id="WP_185818957.1">
    <property type="nucleotide sequence ID" value="NZ_JACMYG010000031.1"/>
</dbReference>
<evidence type="ECO:0000313" key="2">
    <source>
        <dbReference type="EMBL" id="MBC2692683.1"/>
    </source>
</evidence>
<keyword evidence="1" id="KW-0812">Transmembrane</keyword>
<feature type="transmembrane region" description="Helical" evidence="1">
    <location>
        <begin position="37"/>
        <end position="57"/>
    </location>
</feature>
<dbReference type="AlphaFoldDB" id="A0A7X1GJQ6"/>
<accession>A0A7X1GJQ6</accession>
<evidence type="ECO:0000256" key="1">
    <source>
        <dbReference type="SAM" id="Phobius"/>
    </source>
</evidence>
<reference evidence="2 3" key="1">
    <citation type="submission" date="2020-08" db="EMBL/GenBank/DDBJ databases">
        <title>Pseudomonas sp. nov.</title>
        <authorList>
            <person name="Gieschler S."/>
            <person name="Fiedler G."/>
            <person name="Brinks E."/>
            <person name="Boehnlein C."/>
            <person name="Franz C.M.A.P."/>
            <person name="Kabisch J."/>
        </authorList>
    </citation>
    <scope>NUCLEOTIDE SEQUENCE [LARGE SCALE GENOMIC DNA]</scope>
    <source>
        <strain evidence="2 3">MBT-1</strain>
    </source>
</reference>